<sequence>MDSSYPVPVDICSTIQQCQTLTEENERLQASLRTQPAHVQVIDNVYLQNQVDTLQWQLKQSEANRQMYRSLMEQVVRFLDRARKSLDIIHEKSASKRNGNSHNNSSLKEKSRVPRSRSVHAVHADHNGSPSRCMTASSSCASSTTSSGSSASSTSSSSSRFSRAKSVAQISGNGSSGTTSGLRDFTWSVLRRNDPVQCTPPRTKPPPPPVPQASVSVQDVNKTQDSVVYRRPKQSELDPDDVPPEKLSQEAFRLMRTVQSLLVMREPDLARLGSSQEVNGGISPLPLDQHPSNMSSLSLHSNFANSTALQQDISSTSTTATTLSGSSSSEGRGTDGSCCTDDEINRTIFGGANNPSSKLASNGSSANVSTTTLMSPGARQSIDATSLNSASSKNTEDDDCVSSSRNSNLSGLARKQDSGCALQQNGYHVQAPTSTPHNRRLKKLDRKELHLKSLRDWALGNSSSSVTSRPKPAAS</sequence>
<feature type="compositionally biased region" description="Polar residues" evidence="1">
    <location>
        <begin position="96"/>
        <end position="106"/>
    </location>
</feature>
<dbReference type="Proteomes" id="UP000215335">
    <property type="component" value="Unassembled WGS sequence"/>
</dbReference>
<feature type="compositionally biased region" description="Low complexity" evidence="1">
    <location>
        <begin position="131"/>
        <end position="161"/>
    </location>
</feature>
<feature type="region of interest" description="Disordered" evidence="1">
    <location>
        <begin position="90"/>
        <end position="161"/>
    </location>
</feature>
<feature type="compositionally biased region" description="Low complexity" evidence="1">
    <location>
        <begin position="315"/>
        <end position="337"/>
    </location>
</feature>
<feature type="compositionally biased region" description="Polar residues" evidence="1">
    <location>
        <begin position="353"/>
        <end position="374"/>
    </location>
</feature>
<evidence type="ECO:0000313" key="3">
    <source>
        <dbReference type="Proteomes" id="UP000215335"/>
    </source>
</evidence>
<feature type="region of interest" description="Disordered" evidence="1">
    <location>
        <begin position="315"/>
        <end position="417"/>
    </location>
</feature>
<dbReference type="AlphaFoldDB" id="A0A232EI43"/>
<feature type="compositionally biased region" description="Polar residues" evidence="1">
    <location>
        <begin position="290"/>
        <end position="299"/>
    </location>
</feature>
<feature type="compositionally biased region" description="Polar residues" evidence="1">
    <location>
        <begin position="213"/>
        <end position="225"/>
    </location>
</feature>
<protein>
    <submittedName>
        <fullName evidence="2">Uncharacterized protein</fullName>
    </submittedName>
</protein>
<evidence type="ECO:0000256" key="1">
    <source>
        <dbReference type="SAM" id="MobiDB-lite"/>
    </source>
</evidence>
<gene>
    <name evidence="2" type="ORF">TSAR_012593</name>
</gene>
<feature type="region of interest" description="Disordered" evidence="1">
    <location>
        <begin position="456"/>
        <end position="475"/>
    </location>
</feature>
<feature type="compositionally biased region" description="Polar residues" evidence="1">
    <location>
        <begin position="382"/>
        <end position="393"/>
    </location>
</feature>
<reference evidence="2 3" key="1">
    <citation type="journal article" date="2017" name="Curr. Biol.">
        <title>The Evolution of Venom by Co-option of Single-Copy Genes.</title>
        <authorList>
            <person name="Martinson E.O."/>
            <person name="Mrinalini"/>
            <person name="Kelkar Y.D."/>
            <person name="Chang C.H."/>
            <person name="Werren J.H."/>
        </authorList>
    </citation>
    <scope>NUCLEOTIDE SEQUENCE [LARGE SCALE GENOMIC DNA]</scope>
    <source>
        <strain evidence="2 3">Alberta</strain>
        <tissue evidence="2">Whole body</tissue>
    </source>
</reference>
<name>A0A232EI43_9HYME</name>
<organism evidence="2 3">
    <name type="scientific">Trichomalopsis sarcophagae</name>
    <dbReference type="NCBI Taxonomy" id="543379"/>
    <lineage>
        <taxon>Eukaryota</taxon>
        <taxon>Metazoa</taxon>
        <taxon>Ecdysozoa</taxon>
        <taxon>Arthropoda</taxon>
        <taxon>Hexapoda</taxon>
        <taxon>Insecta</taxon>
        <taxon>Pterygota</taxon>
        <taxon>Neoptera</taxon>
        <taxon>Endopterygota</taxon>
        <taxon>Hymenoptera</taxon>
        <taxon>Apocrita</taxon>
        <taxon>Proctotrupomorpha</taxon>
        <taxon>Chalcidoidea</taxon>
        <taxon>Pteromalidae</taxon>
        <taxon>Pteromalinae</taxon>
        <taxon>Trichomalopsis</taxon>
    </lineage>
</organism>
<feature type="region of interest" description="Disordered" evidence="1">
    <location>
        <begin position="194"/>
        <end position="225"/>
    </location>
</feature>
<dbReference type="OrthoDB" id="6600770at2759"/>
<accession>A0A232EI43</accession>
<comment type="caution">
    <text evidence="2">The sequence shown here is derived from an EMBL/GenBank/DDBJ whole genome shotgun (WGS) entry which is preliminary data.</text>
</comment>
<dbReference type="EMBL" id="NNAY01004352">
    <property type="protein sequence ID" value="OXU18015.1"/>
    <property type="molecule type" value="Genomic_DNA"/>
</dbReference>
<feature type="compositionally biased region" description="Pro residues" evidence="1">
    <location>
        <begin position="202"/>
        <end position="211"/>
    </location>
</feature>
<feature type="compositionally biased region" description="Polar residues" evidence="1">
    <location>
        <begin position="401"/>
        <end position="410"/>
    </location>
</feature>
<keyword evidence="3" id="KW-1185">Reference proteome</keyword>
<evidence type="ECO:0000313" key="2">
    <source>
        <dbReference type="EMBL" id="OXU18015.1"/>
    </source>
</evidence>
<feature type="region of interest" description="Disordered" evidence="1">
    <location>
        <begin position="280"/>
        <end position="299"/>
    </location>
</feature>
<feature type="non-terminal residue" evidence="2">
    <location>
        <position position="475"/>
    </location>
</feature>
<proteinExistence type="predicted"/>